<proteinExistence type="predicted"/>
<dbReference type="AlphaFoldDB" id="A0A2T2XF06"/>
<sequence length="236" mass="25534">MKRVVAGLGLIWVVYVLFTHFVLVPPGPGAPPQDILDYLHYNFNAISITTYWGIVVTILFFLFGSCLVTVVRGSDEIDNRMLTAVATGSLLAYVILSLASQAILLSISYYLPEAQSPLLVLAGYQVYWAIDPAVIALLTLAVFMGGVSLIGIRNHTLIRPLSWSGLGLAALTTLSTLFILWGPLSALISIVEILVPLWFAATAISLMIDLPKPVRMTPEAVVDGEESHAEEPVPES</sequence>
<accession>A0A2T2XF06</accession>
<gene>
    <name evidence="2" type="ORF">C7B46_11435</name>
</gene>
<evidence type="ECO:0000256" key="1">
    <source>
        <dbReference type="SAM" id="Phobius"/>
    </source>
</evidence>
<feature type="transmembrane region" description="Helical" evidence="1">
    <location>
        <begin position="187"/>
        <end position="208"/>
    </location>
</feature>
<protein>
    <recommendedName>
        <fullName evidence="4">DUF4386 domain-containing protein</fullName>
    </recommendedName>
</protein>
<dbReference type="EMBL" id="PXYW01000027">
    <property type="protein sequence ID" value="PSR33093.1"/>
    <property type="molecule type" value="Genomic_DNA"/>
</dbReference>
<feature type="transmembrane region" description="Helical" evidence="1">
    <location>
        <begin position="161"/>
        <end position="181"/>
    </location>
</feature>
<evidence type="ECO:0000313" key="3">
    <source>
        <dbReference type="Proteomes" id="UP000242972"/>
    </source>
</evidence>
<evidence type="ECO:0000313" key="2">
    <source>
        <dbReference type="EMBL" id="PSR33093.1"/>
    </source>
</evidence>
<keyword evidence="1" id="KW-1133">Transmembrane helix</keyword>
<feature type="transmembrane region" description="Helical" evidence="1">
    <location>
        <begin position="43"/>
        <end position="70"/>
    </location>
</feature>
<dbReference type="Proteomes" id="UP000242972">
    <property type="component" value="Unassembled WGS sequence"/>
</dbReference>
<name>A0A2T2XF06_9FIRM</name>
<keyword evidence="1" id="KW-0472">Membrane</keyword>
<organism evidence="2 3">
    <name type="scientific">Sulfobacillus benefaciens</name>
    <dbReference type="NCBI Taxonomy" id="453960"/>
    <lineage>
        <taxon>Bacteria</taxon>
        <taxon>Bacillati</taxon>
        <taxon>Bacillota</taxon>
        <taxon>Clostridia</taxon>
        <taxon>Eubacteriales</taxon>
        <taxon>Clostridiales Family XVII. Incertae Sedis</taxon>
        <taxon>Sulfobacillus</taxon>
    </lineage>
</organism>
<feature type="transmembrane region" description="Helical" evidence="1">
    <location>
        <begin position="5"/>
        <end position="23"/>
    </location>
</feature>
<feature type="transmembrane region" description="Helical" evidence="1">
    <location>
        <begin position="126"/>
        <end position="149"/>
    </location>
</feature>
<reference evidence="2 3" key="1">
    <citation type="journal article" date="2014" name="BMC Genomics">
        <title>Comparison of environmental and isolate Sulfobacillus genomes reveals diverse carbon, sulfur, nitrogen, and hydrogen metabolisms.</title>
        <authorList>
            <person name="Justice N.B."/>
            <person name="Norman A."/>
            <person name="Brown C.T."/>
            <person name="Singh A."/>
            <person name="Thomas B.C."/>
            <person name="Banfield J.F."/>
        </authorList>
    </citation>
    <scope>NUCLEOTIDE SEQUENCE [LARGE SCALE GENOMIC DNA]</scope>
    <source>
        <strain evidence="2">AMDSBA4</strain>
    </source>
</reference>
<comment type="caution">
    <text evidence="2">The sequence shown here is derived from an EMBL/GenBank/DDBJ whole genome shotgun (WGS) entry which is preliminary data.</text>
</comment>
<evidence type="ECO:0008006" key="4">
    <source>
        <dbReference type="Google" id="ProtNLM"/>
    </source>
</evidence>
<feature type="transmembrane region" description="Helical" evidence="1">
    <location>
        <begin position="90"/>
        <end position="111"/>
    </location>
</feature>
<keyword evidence="1" id="KW-0812">Transmembrane</keyword>